<gene>
    <name evidence="2" type="ORF">NB640_02250</name>
</gene>
<evidence type="ECO:0000313" key="3">
    <source>
        <dbReference type="Proteomes" id="UP001156215"/>
    </source>
</evidence>
<dbReference type="SUPFAM" id="SSF111126">
    <property type="entry name" value="Ligand-binding domain in the NO signalling and Golgi transport"/>
    <property type="match status" value="1"/>
</dbReference>
<sequence length="178" mass="20189">MSEDKRKYKFSWDTLGSDMALARPSLGDSLKIEVYRLLQFTMRDVIEQEYGTQAADDLFYKSGVLAGKSFYDQFLTEFTGSSDTGPLVRRIGELFRDLGIGIFRVESFDNESMQCYVTVDEDLDCSGLPDIEDVICIYDEGFIAGILEKFTGKVYTVKEVDCWCTGARTCRFQGMPVE</sequence>
<evidence type="ECO:0000313" key="2">
    <source>
        <dbReference type="EMBL" id="WAW10501.1"/>
    </source>
</evidence>
<organism evidence="2 3">
    <name type="scientific">Oxalobacter vibrioformis</name>
    <dbReference type="NCBI Taxonomy" id="933080"/>
    <lineage>
        <taxon>Bacteria</taxon>
        <taxon>Pseudomonadati</taxon>
        <taxon>Pseudomonadota</taxon>
        <taxon>Betaproteobacteria</taxon>
        <taxon>Burkholderiales</taxon>
        <taxon>Oxalobacteraceae</taxon>
        <taxon>Oxalobacter</taxon>
    </lineage>
</organism>
<feature type="domain" description="4-vinyl reductase 4VR" evidence="1">
    <location>
        <begin position="114"/>
        <end position="176"/>
    </location>
</feature>
<dbReference type="EMBL" id="CP098242">
    <property type="protein sequence ID" value="WAW10501.1"/>
    <property type="molecule type" value="Genomic_DNA"/>
</dbReference>
<dbReference type="RefSeq" id="WP_269309516.1">
    <property type="nucleotide sequence ID" value="NZ_CP098242.1"/>
</dbReference>
<reference evidence="2" key="1">
    <citation type="journal article" date="2022" name="Front. Microbiol.">
        <title>New perspectives on an old grouping: The genomic and phenotypic variability of Oxalobacter formigenes and the implications for calcium oxalate stone prevention.</title>
        <authorList>
            <person name="Chmiel J.A."/>
            <person name="Carr C."/>
            <person name="Stuivenberg G.A."/>
            <person name="Venema R."/>
            <person name="Chanyi R.M."/>
            <person name="Al K.F."/>
            <person name="Giguere D."/>
            <person name="Say H."/>
            <person name="Akouris P.P."/>
            <person name="Dominguez Romero S.A."/>
            <person name="Kwong A."/>
            <person name="Tai V."/>
            <person name="Koval S.F."/>
            <person name="Razvi H."/>
            <person name="Bjazevic J."/>
            <person name="Burton J.P."/>
        </authorList>
    </citation>
    <scope>NUCLEOTIDE SEQUENCE</scope>
    <source>
        <strain evidence="2">WoOx3</strain>
    </source>
</reference>
<dbReference type="Proteomes" id="UP001156215">
    <property type="component" value="Chromosome"/>
</dbReference>
<dbReference type="InterPro" id="IPR004096">
    <property type="entry name" value="V4R"/>
</dbReference>
<dbReference type="Gene3D" id="3.30.1380.20">
    <property type="entry name" value="Trafficking protein particle complex subunit 3"/>
    <property type="match status" value="1"/>
</dbReference>
<dbReference type="InterPro" id="IPR024096">
    <property type="entry name" value="NO_sig/Golgi_transp_ligand-bd"/>
</dbReference>
<dbReference type="PANTHER" id="PTHR35090:SF2">
    <property type="entry name" value="ARSR FAMILY TRANSCRIPTIONAL REGULATOR"/>
    <property type="match status" value="1"/>
</dbReference>
<name>A0A9E9P4V5_9BURK</name>
<accession>A0A9E9P4V5</accession>
<evidence type="ECO:0000259" key="1">
    <source>
        <dbReference type="SMART" id="SM00989"/>
    </source>
</evidence>
<keyword evidence="3" id="KW-1185">Reference proteome</keyword>
<dbReference type="Pfam" id="PF02830">
    <property type="entry name" value="V4R"/>
    <property type="match status" value="1"/>
</dbReference>
<dbReference type="AlphaFoldDB" id="A0A9E9P4V5"/>
<proteinExistence type="predicted"/>
<dbReference type="PANTHER" id="PTHR35090">
    <property type="entry name" value="DNA-DIRECTED RNA POLYMERASE SUBUNIT I"/>
    <property type="match status" value="1"/>
</dbReference>
<dbReference type="SMART" id="SM00989">
    <property type="entry name" value="V4R"/>
    <property type="match status" value="1"/>
</dbReference>
<dbReference type="KEGG" id="ovb:NB640_02250"/>
<protein>
    <submittedName>
        <fullName evidence="2">4-vinyl reductase</fullName>
    </submittedName>
</protein>